<dbReference type="OrthoDB" id="414243at2759"/>
<dbReference type="PROSITE" id="PS50404">
    <property type="entry name" value="GST_NTER"/>
    <property type="match status" value="1"/>
</dbReference>
<dbReference type="Gene3D" id="3.40.30.10">
    <property type="entry name" value="Glutaredoxin"/>
    <property type="match status" value="1"/>
</dbReference>
<dbReference type="Proteomes" id="UP000186922">
    <property type="component" value="Unassembled WGS sequence"/>
</dbReference>
<comment type="catalytic activity">
    <reaction evidence="4">
        <text>RX + glutathione = an S-substituted glutathione + a halide anion + H(+)</text>
        <dbReference type="Rhea" id="RHEA:16437"/>
        <dbReference type="ChEBI" id="CHEBI:15378"/>
        <dbReference type="ChEBI" id="CHEBI:16042"/>
        <dbReference type="ChEBI" id="CHEBI:17792"/>
        <dbReference type="ChEBI" id="CHEBI:57925"/>
        <dbReference type="ChEBI" id="CHEBI:90779"/>
        <dbReference type="EC" id="2.5.1.18"/>
    </reaction>
</comment>
<dbReference type="CDD" id="cd03039">
    <property type="entry name" value="GST_N_Sigma_like"/>
    <property type="match status" value="1"/>
</dbReference>
<evidence type="ECO:0000313" key="8">
    <source>
        <dbReference type="Proteomes" id="UP000186922"/>
    </source>
</evidence>
<dbReference type="SUPFAM" id="SSF52833">
    <property type="entry name" value="Thioredoxin-like"/>
    <property type="match status" value="1"/>
</dbReference>
<dbReference type="InterPro" id="IPR050213">
    <property type="entry name" value="GST_superfamily"/>
</dbReference>
<dbReference type="InterPro" id="IPR040079">
    <property type="entry name" value="Glutathione_S-Trfase"/>
</dbReference>
<comment type="similarity">
    <text evidence="3">Belongs to the GST superfamily. Sigma family.</text>
</comment>
<organism evidence="7 8">
    <name type="scientific">Ramazzottius varieornatus</name>
    <name type="common">Water bear</name>
    <name type="synonym">Tardigrade</name>
    <dbReference type="NCBI Taxonomy" id="947166"/>
    <lineage>
        <taxon>Eukaryota</taxon>
        <taxon>Metazoa</taxon>
        <taxon>Ecdysozoa</taxon>
        <taxon>Tardigrada</taxon>
        <taxon>Eutardigrada</taxon>
        <taxon>Parachela</taxon>
        <taxon>Hypsibioidea</taxon>
        <taxon>Ramazzottiidae</taxon>
        <taxon>Ramazzottius</taxon>
    </lineage>
</organism>
<feature type="domain" description="GST N-terminal" evidence="5">
    <location>
        <begin position="3"/>
        <end position="81"/>
    </location>
</feature>
<evidence type="ECO:0000256" key="2">
    <source>
        <dbReference type="ARBA" id="ARBA00022679"/>
    </source>
</evidence>
<feature type="domain" description="GST C-terminal" evidence="6">
    <location>
        <begin position="83"/>
        <end position="212"/>
    </location>
</feature>
<dbReference type="InterPro" id="IPR036282">
    <property type="entry name" value="Glutathione-S-Trfase_C_sf"/>
</dbReference>
<accession>A0A1D1VEX3</accession>
<evidence type="ECO:0000256" key="1">
    <source>
        <dbReference type="ARBA" id="ARBA00012452"/>
    </source>
</evidence>
<dbReference type="SFLD" id="SFLDG00363">
    <property type="entry name" value="AMPS_(cytGST):_Alpha-__Mu-__Pi"/>
    <property type="match status" value="1"/>
</dbReference>
<dbReference type="InterPro" id="IPR004045">
    <property type="entry name" value="Glutathione_S-Trfase_N"/>
</dbReference>
<dbReference type="PROSITE" id="PS50405">
    <property type="entry name" value="GST_CTER"/>
    <property type="match status" value="1"/>
</dbReference>
<name>A0A1D1VEX3_RAMVA</name>
<dbReference type="CDD" id="cd03192">
    <property type="entry name" value="GST_C_Sigma_like"/>
    <property type="match status" value="1"/>
</dbReference>
<dbReference type="AlphaFoldDB" id="A0A1D1VEX3"/>
<dbReference type="FunFam" id="1.20.1050.10:FF:000030">
    <property type="entry name" value="Glutathione S-transferase S1"/>
    <property type="match status" value="1"/>
</dbReference>
<dbReference type="GO" id="GO:0004364">
    <property type="term" value="F:glutathione transferase activity"/>
    <property type="evidence" value="ECO:0007669"/>
    <property type="project" value="UniProtKB-EC"/>
</dbReference>
<proteinExistence type="inferred from homology"/>
<gene>
    <name evidence="7" type="primary">RvY_10347-1</name>
    <name evidence="7" type="synonym">RvY_10347.1</name>
    <name evidence="7" type="ORF">RvY_10347</name>
</gene>
<evidence type="ECO:0000256" key="3">
    <source>
        <dbReference type="ARBA" id="ARBA00038317"/>
    </source>
</evidence>
<protein>
    <recommendedName>
        <fullName evidence="1">glutathione transferase</fullName>
        <ecNumber evidence="1">2.5.1.18</ecNumber>
    </recommendedName>
</protein>
<evidence type="ECO:0000313" key="7">
    <source>
        <dbReference type="EMBL" id="GAU99325.1"/>
    </source>
</evidence>
<keyword evidence="8" id="KW-1185">Reference proteome</keyword>
<dbReference type="Pfam" id="PF14497">
    <property type="entry name" value="GST_C_3"/>
    <property type="match status" value="1"/>
</dbReference>
<dbReference type="InterPro" id="IPR010987">
    <property type="entry name" value="Glutathione-S-Trfase_C-like"/>
</dbReference>
<dbReference type="EMBL" id="BDGG01000005">
    <property type="protein sequence ID" value="GAU99325.1"/>
    <property type="molecule type" value="Genomic_DNA"/>
</dbReference>
<dbReference type="GO" id="GO:0006749">
    <property type="term" value="P:glutathione metabolic process"/>
    <property type="evidence" value="ECO:0007669"/>
    <property type="project" value="TreeGrafter"/>
</dbReference>
<keyword evidence="2" id="KW-0808">Transferase</keyword>
<dbReference type="SUPFAM" id="SSF47616">
    <property type="entry name" value="GST C-terminal domain-like"/>
    <property type="match status" value="1"/>
</dbReference>
<reference evidence="7 8" key="1">
    <citation type="journal article" date="2016" name="Nat. Commun.">
        <title>Extremotolerant tardigrade genome and improved radiotolerance of human cultured cells by tardigrade-unique protein.</title>
        <authorList>
            <person name="Hashimoto T."/>
            <person name="Horikawa D.D."/>
            <person name="Saito Y."/>
            <person name="Kuwahara H."/>
            <person name="Kozuka-Hata H."/>
            <person name="Shin-I T."/>
            <person name="Minakuchi Y."/>
            <person name="Ohishi K."/>
            <person name="Motoyama A."/>
            <person name="Aizu T."/>
            <person name="Enomoto A."/>
            <person name="Kondo K."/>
            <person name="Tanaka S."/>
            <person name="Hara Y."/>
            <person name="Koshikawa S."/>
            <person name="Sagara H."/>
            <person name="Miura T."/>
            <person name="Yokobori S."/>
            <person name="Miyagawa K."/>
            <person name="Suzuki Y."/>
            <person name="Kubo T."/>
            <person name="Oyama M."/>
            <person name="Kohara Y."/>
            <person name="Fujiyama A."/>
            <person name="Arakawa K."/>
            <person name="Katayama T."/>
            <person name="Toyoda A."/>
            <person name="Kunieda T."/>
        </authorList>
    </citation>
    <scope>NUCLEOTIDE SEQUENCE [LARGE SCALE GENOMIC DNA]</scope>
    <source>
        <strain evidence="7 8">YOKOZUNA-1</strain>
    </source>
</reference>
<sequence length="212" mass="24070">MAPKVTLHYFNLRGRAEPIRWILAYSGEDWTDHRIEFSEWPAVKSIPPFGQLPYIEIEGQTPLAQAYAIMRYLATQYGLAGADEWEAGEIDALADYAAEANTVLRPYAGAMMAKDEKKAQQIADEITETTIKPFLEKYEKTLQNNQLQSGGEFLVGNKPSWVDFVVVQLMDETLRLKSDLLEQHPLLKGLCERVHNLDGIKDFLETRPDTPL</sequence>
<dbReference type="SFLD" id="SFLDG01205">
    <property type="entry name" value="AMPS.1"/>
    <property type="match status" value="1"/>
</dbReference>
<dbReference type="InterPro" id="IPR004046">
    <property type="entry name" value="GST_C"/>
</dbReference>
<dbReference type="InterPro" id="IPR036249">
    <property type="entry name" value="Thioredoxin-like_sf"/>
</dbReference>
<evidence type="ECO:0000259" key="6">
    <source>
        <dbReference type="PROSITE" id="PS50405"/>
    </source>
</evidence>
<dbReference type="SFLD" id="SFLDS00019">
    <property type="entry name" value="Glutathione_Transferase_(cytos"/>
    <property type="match status" value="1"/>
</dbReference>
<dbReference type="Pfam" id="PF02798">
    <property type="entry name" value="GST_N"/>
    <property type="match status" value="1"/>
</dbReference>
<dbReference type="PANTHER" id="PTHR11571">
    <property type="entry name" value="GLUTATHIONE S-TRANSFERASE"/>
    <property type="match status" value="1"/>
</dbReference>
<dbReference type="PANTHER" id="PTHR11571:SF224">
    <property type="entry name" value="HEMATOPOIETIC PROSTAGLANDIN D SYNTHASE"/>
    <property type="match status" value="1"/>
</dbReference>
<evidence type="ECO:0000256" key="4">
    <source>
        <dbReference type="ARBA" id="ARBA00047960"/>
    </source>
</evidence>
<dbReference type="Gene3D" id="1.20.1050.10">
    <property type="match status" value="1"/>
</dbReference>
<dbReference type="EC" id="2.5.1.18" evidence="1"/>
<evidence type="ECO:0000259" key="5">
    <source>
        <dbReference type="PROSITE" id="PS50404"/>
    </source>
</evidence>
<dbReference type="STRING" id="947166.A0A1D1VEX3"/>
<comment type="caution">
    <text evidence="7">The sequence shown here is derived from an EMBL/GenBank/DDBJ whole genome shotgun (WGS) entry which is preliminary data.</text>
</comment>